<evidence type="ECO:0000256" key="5">
    <source>
        <dbReference type="ARBA" id="ARBA00023015"/>
    </source>
</evidence>
<feature type="region of interest" description="Disordered" evidence="9">
    <location>
        <begin position="19"/>
        <end position="46"/>
    </location>
</feature>
<dbReference type="PROSITE" id="PS50808">
    <property type="entry name" value="ZF_BED"/>
    <property type="match status" value="1"/>
</dbReference>
<gene>
    <name evidence="12" type="primary">LOC112684726</name>
</gene>
<dbReference type="InterPro" id="IPR003656">
    <property type="entry name" value="Znf_BED"/>
</dbReference>
<dbReference type="SUPFAM" id="SSF57667">
    <property type="entry name" value="beta-beta-alpha zinc fingers"/>
    <property type="match status" value="1"/>
</dbReference>
<dbReference type="GO" id="GO:0005634">
    <property type="term" value="C:nucleus"/>
    <property type="evidence" value="ECO:0007669"/>
    <property type="project" value="UniProtKB-SubCell"/>
</dbReference>
<dbReference type="CTD" id="34328"/>
<dbReference type="GO" id="GO:0009791">
    <property type="term" value="P:post-embryonic development"/>
    <property type="evidence" value="ECO:0007669"/>
    <property type="project" value="UniProtKB-ARBA"/>
</dbReference>
<keyword evidence="6" id="KW-0804">Transcription</keyword>
<evidence type="ECO:0000256" key="8">
    <source>
        <dbReference type="PROSITE-ProRule" id="PRU00027"/>
    </source>
</evidence>
<evidence type="ECO:0000256" key="4">
    <source>
        <dbReference type="ARBA" id="ARBA00022833"/>
    </source>
</evidence>
<evidence type="ECO:0000256" key="2">
    <source>
        <dbReference type="ARBA" id="ARBA00022723"/>
    </source>
</evidence>
<keyword evidence="2" id="KW-0479">Metal-binding</keyword>
<evidence type="ECO:0000259" key="10">
    <source>
        <dbReference type="PROSITE" id="PS50808"/>
    </source>
</evidence>
<dbReference type="PANTHER" id="PTHR46481:SF10">
    <property type="entry name" value="ZINC FINGER BED DOMAIN-CONTAINING PROTEIN 39"/>
    <property type="match status" value="1"/>
</dbReference>
<dbReference type="SUPFAM" id="SSF53098">
    <property type="entry name" value="Ribonuclease H-like"/>
    <property type="match status" value="1"/>
</dbReference>
<reference evidence="12" key="1">
    <citation type="submission" date="2025-08" db="UniProtKB">
        <authorList>
            <consortium name="RefSeq"/>
        </authorList>
    </citation>
    <scope>IDENTIFICATION</scope>
    <source>
        <tissue evidence="12">Whole body</tissue>
    </source>
</reference>
<protein>
    <submittedName>
        <fullName evidence="12">Zinc finger BED domain-containing protein 1</fullName>
    </submittedName>
</protein>
<dbReference type="SMART" id="SM00614">
    <property type="entry name" value="ZnF_BED"/>
    <property type="match status" value="1"/>
</dbReference>
<organism evidence="11 12">
    <name type="scientific">Sipha flava</name>
    <name type="common">yellow sugarcane aphid</name>
    <dbReference type="NCBI Taxonomy" id="143950"/>
    <lineage>
        <taxon>Eukaryota</taxon>
        <taxon>Metazoa</taxon>
        <taxon>Ecdysozoa</taxon>
        <taxon>Arthropoda</taxon>
        <taxon>Hexapoda</taxon>
        <taxon>Insecta</taxon>
        <taxon>Pterygota</taxon>
        <taxon>Neoptera</taxon>
        <taxon>Paraneoptera</taxon>
        <taxon>Hemiptera</taxon>
        <taxon>Sternorrhyncha</taxon>
        <taxon>Aphidomorpha</taxon>
        <taxon>Aphidoidea</taxon>
        <taxon>Aphididae</taxon>
        <taxon>Sipha</taxon>
    </lineage>
</organism>
<keyword evidence="3 8" id="KW-0863">Zinc-finger</keyword>
<keyword evidence="7" id="KW-0539">Nucleus</keyword>
<keyword evidence="5" id="KW-0805">Transcription regulation</keyword>
<dbReference type="InterPro" id="IPR012337">
    <property type="entry name" value="RNaseH-like_sf"/>
</dbReference>
<dbReference type="InterPro" id="IPR052035">
    <property type="entry name" value="ZnF_BED_domain_contain"/>
</dbReference>
<dbReference type="GO" id="GO:0003677">
    <property type="term" value="F:DNA binding"/>
    <property type="evidence" value="ECO:0007669"/>
    <property type="project" value="InterPro"/>
</dbReference>
<feature type="compositionally biased region" description="Basic residues" evidence="9">
    <location>
        <begin position="29"/>
        <end position="38"/>
    </location>
</feature>
<dbReference type="InterPro" id="IPR036236">
    <property type="entry name" value="Znf_C2H2_sf"/>
</dbReference>
<name>A0A8B8FNV5_9HEMI</name>
<keyword evidence="11" id="KW-1185">Reference proteome</keyword>
<dbReference type="RefSeq" id="XP_025412161.1">
    <property type="nucleotide sequence ID" value="XM_025556376.1"/>
</dbReference>
<dbReference type="GO" id="GO:0008270">
    <property type="term" value="F:zinc ion binding"/>
    <property type="evidence" value="ECO:0007669"/>
    <property type="project" value="UniProtKB-KW"/>
</dbReference>
<evidence type="ECO:0000256" key="3">
    <source>
        <dbReference type="ARBA" id="ARBA00022771"/>
    </source>
</evidence>
<comment type="subcellular location">
    <subcellularLocation>
        <location evidence="1">Nucleus</location>
    </subcellularLocation>
</comment>
<evidence type="ECO:0000256" key="6">
    <source>
        <dbReference type="ARBA" id="ARBA00023163"/>
    </source>
</evidence>
<accession>A0A8B8FNV5</accession>
<evidence type="ECO:0000256" key="7">
    <source>
        <dbReference type="ARBA" id="ARBA00023242"/>
    </source>
</evidence>
<evidence type="ECO:0000313" key="12">
    <source>
        <dbReference type="RefSeq" id="XP_025412161.1"/>
    </source>
</evidence>
<feature type="compositionally biased region" description="Polar residues" evidence="9">
    <location>
        <begin position="19"/>
        <end position="28"/>
    </location>
</feature>
<evidence type="ECO:0000313" key="11">
    <source>
        <dbReference type="Proteomes" id="UP000694846"/>
    </source>
</evidence>
<dbReference type="GeneID" id="112684726"/>
<keyword evidence="4" id="KW-0862">Zinc</keyword>
<dbReference type="Pfam" id="PF02892">
    <property type="entry name" value="zf-BED"/>
    <property type="match status" value="1"/>
</dbReference>
<feature type="domain" description="BED-type" evidence="10">
    <location>
        <begin position="61"/>
        <end position="119"/>
    </location>
</feature>
<dbReference type="Proteomes" id="UP000694846">
    <property type="component" value="Unplaced"/>
</dbReference>
<dbReference type="OrthoDB" id="1607513at2759"/>
<evidence type="ECO:0000256" key="9">
    <source>
        <dbReference type="SAM" id="MobiDB-lite"/>
    </source>
</evidence>
<evidence type="ECO:0000256" key="1">
    <source>
        <dbReference type="ARBA" id="ARBA00004123"/>
    </source>
</evidence>
<proteinExistence type="predicted"/>
<dbReference type="AlphaFoldDB" id="A0A8B8FNV5"/>
<sequence length="725" mass="82659">MNRNNKISIDLKPFLQTTSQTPTVASNNGKKRKTKRPYTKTQPDRSNVETVSYQKLVVPKRMHSPYWKYFGFPASEVGVILTQDHIICMLCKKQFAYKSNTTNLKVHLQSRHKTELMVLEMGSSKDCSLKKRHVKNELMLLATSEGQVDINKSNNKVKQQDVYVQGEISENFDGENVTNVNEQTPPPMSVFYQDIDNSSCDMISKVVSDAITEFVITDLHLPDIVEGKGFQRLIATLRSPCEIPGKYKLEQDIIPRIYETTRATVLNSIANSCSTFALGIEEWTCSSLNDYITISVFFQQLDKEGLCIKQLATILCNPNRTPNEWCGILGSLFVNWNININQVKTVIKAFTNNNLDAALRTQGFILIPCLVYELQNLCTKLCFETEEVLDVLTKCRTVSAKLHHHNALTSVTVQDNVVQVFNSFLSREYPQIWTTTYHYLERFVQRKDTIKTLCSTLDIGFFPHELLTDKDWSVIEDVVTTLEPLKVTVTTLSEEKIPLISLLKPLINQLTSHHLKSKPSDSCLASNLKNAFANQLNWKYNNIDVQTFLHISTLLDPRFKDFPMIEGEEHLPTIKQELVKMVESEGSVTYDAKPNTSEIDTNMPKKTRVSGIGFLLGSVANVRSSPIVNKENMSLEDRLNLEIAQYESEQTPCLEECPLLWWSRMSSKCQNLIRLARKHFVYALSGSSSKLPLELQTLYYIKRSQINQELMDKMLFINANIAENN</sequence>
<dbReference type="PANTHER" id="PTHR46481">
    <property type="entry name" value="ZINC FINGER BED DOMAIN-CONTAINING PROTEIN 4"/>
    <property type="match status" value="1"/>
</dbReference>